<dbReference type="InterPro" id="IPR036188">
    <property type="entry name" value="FAD/NAD-bd_sf"/>
</dbReference>
<dbReference type="Proteomes" id="UP001188597">
    <property type="component" value="Unassembled WGS sequence"/>
</dbReference>
<feature type="non-terminal residue" evidence="6">
    <location>
        <position position="286"/>
    </location>
</feature>
<reference evidence="6" key="1">
    <citation type="submission" date="2022-12" db="EMBL/GenBank/DDBJ databases">
        <title>Draft genome assemblies for two species of Escallonia (Escalloniales).</title>
        <authorList>
            <person name="Chanderbali A."/>
            <person name="Dervinis C."/>
            <person name="Anghel I."/>
            <person name="Soltis D."/>
            <person name="Soltis P."/>
            <person name="Zapata F."/>
        </authorList>
    </citation>
    <scope>NUCLEOTIDE SEQUENCE</scope>
    <source>
        <strain evidence="6">UCBG64.0493</strain>
        <tissue evidence="6">Leaf</tissue>
    </source>
</reference>
<proteinExistence type="inferred from homology"/>
<dbReference type="AlphaFoldDB" id="A0AA88X2R6"/>
<name>A0AA88X2R6_9ASTE</name>
<dbReference type="PANTHER" id="PTHR23023">
    <property type="entry name" value="DIMETHYLANILINE MONOOXYGENASE"/>
    <property type="match status" value="1"/>
</dbReference>
<dbReference type="GO" id="GO:0004499">
    <property type="term" value="F:N,N-dimethylaniline monooxygenase activity"/>
    <property type="evidence" value="ECO:0007669"/>
    <property type="project" value="InterPro"/>
</dbReference>
<accession>A0AA88X2R6</accession>
<evidence type="ECO:0000256" key="1">
    <source>
        <dbReference type="ARBA" id="ARBA00009183"/>
    </source>
</evidence>
<dbReference type="InterPro" id="IPR020946">
    <property type="entry name" value="Flavin_mOase-like"/>
</dbReference>
<keyword evidence="7" id="KW-1185">Reference proteome</keyword>
<keyword evidence="5" id="KW-1133">Transmembrane helix</keyword>
<evidence type="ECO:0000256" key="4">
    <source>
        <dbReference type="ARBA" id="ARBA00023002"/>
    </source>
</evidence>
<organism evidence="6 7">
    <name type="scientific">Escallonia herrerae</name>
    <dbReference type="NCBI Taxonomy" id="1293975"/>
    <lineage>
        <taxon>Eukaryota</taxon>
        <taxon>Viridiplantae</taxon>
        <taxon>Streptophyta</taxon>
        <taxon>Embryophyta</taxon>
        <taxon>Tracheophyta</taxon>
        <taxon>Spermatophyta</taxon>
        <taxon>Magnoliopsida</taxon>
        <taxon>eudicotyledons</taxon>
        <taxon>Gunneridae</taxon>
        <taxon>Pentapetalae</taxon>
        <taxon>asterids</taxon>
        <taxon>campanulids</taxon>
        <taxon>Escalloniales</taxon>
        <taxon>Escalloniaceae</taxon>
        <taxon>Escallonia</taxon>
    </lineage>
</organism>
<sequence length="286" mass="32122">MEKQVAIVGAGISGLLARKHSSRPAASGIGGVWSQTIESTKLQTPKDYYQFSDFAWPSSVKETLPDHNQVMEYLQGYARHFKLLPFIKFNTKVVAIDYVSASSGDEGHLLSSRELWGGTGEAFSSWGKWNVVVQEDLNKGPEAFHGEVIHSMDYAAMDKIRTDKLVTVVGSQKSALDVAAQVAKTNEFMIHKPHEGFFPWLLAILLSPMLWIFIKLVESYLKWIYPLKKYNMVPNHSFFQQIVRATPLATDLAIFATGHRSDEIFANIFTLTYFQKCITGSSAPFY</sequence>
<dbReference type="SUPFAM" id="SSF51905">
    <property type="entry name" value="FAD/NAD(P)-binding domain"/>
    <property type="match status" value="1"/>
</dbReference>
<dbReference type="InterPro" id="IPR050346">
    <property type="entry name" value="FMO-like"/>
</dbReference>
<keyword evidence="5" id="KW-0472">Membrane</keyword>
<dbReference type="Pfam" id="PF00743">
    <property type="entry name" value="FMO-like"/>
    <property type="match status" value="1"/>
</dbReference>
<keyword evidence="3" id="KW-0274">FAD</keyword>
<feature type="transmembrane region" description="Helical" evidence="5">
    <location>
        <begin position="197"/>
        <end position="217"/>
    </location>
</feature>
<evidence type="ECO:0000256" key="2">
    <source>
        <dbReference type="ARBA" id="ARBA00022630"/>
    </source>
</evidence>
<evidence type="ECO:0000313" key="7">
    <source>
        <dbReference type="Proteomes" id="UP001188597"/>
    </source>
</evidence>
<gene>
    <name evidence="6" type="ORF">RJ639_028563</name>
</gene>
<keyword evidence="2" id="KW-0285">Flavoprotein</keyword>
<evidence type="ECO:0008006" key="8">
    <source>
        <dbReference type="Google" id="ProtNLM"/>
    </source>
</evidence>
<evidence type="ECO:0000256" key="3">
    <source>
        <dbReference type="ARBA" id="ARBA00022827"/>
    </source>
</evidence>
<dbReference type="Gene3D" id="3.50.50.60">
    <property type="entry name" value="FAD/NAD(P)-binding domain"/>
    <property type="match status" value="1"/>
</dbReference>
<comment type="caution">
    <text evidence="6">The sequence shown here is derived from an EMBL/GenBank/DDBJ whole genome shotgun (WGS) entry which is preliminary data.</text>
</comment>
<protein>
    <recommendedName>
        <fullName evidence="8">Flavin-containing monooxygenase</fullName>
    </recommendedName>
</protein>
<dbReference type="GO" id="GO:0050661">
    <property type="term" value="F:NADP binding"/>
    <property type="evidence" value="ECO:0007669"/>
    <property type="project" value="InterPro"/>
</dbReference>
<keyword evidence="5" id="KW-0812">Transmembrane</keyword>
<evidence type="ECO:0000256" key="5">
    <source>
        <dbReference type="SAM" id="Phobius"/>
    </source>
</evidence>
<dbReference type="EMBL" id="JAVXUP010000088">
    <property type="protein sequence ID" value="KAK3038841.1"/>
    <property type="molecule type" value="Genomic_DNA"/>
</dbReference>
<dbReference type="GO" id="GO:0050660">
    <property type="term" value="F:flavin adenine dinucleotide binding"/>
    <property type="evidence" value="ECO:0007669"/>
    <property type="project" value="InterPro"/>
</dbReference>
<evidence type="ECO:0000313" key="6">
    <source>
        <dbReference type="EMBL" id="KAK3038841.1"/>
    </source>
</evidence>
<comment type="similarity">
    <text evidence="1">Belongs to the FMO family.</text>
</comment>
<keyword evidence="4" id="KW-0560">Oxidoreductase</keyword>